<feature type="compositionally biased region" description="Pro residues" evidence="2">
    <location>
        <begin position="196"/>
        <end position="211"/>
    </location>
</feature>
<dbReference type="PROSITE" id="PS50005">
    <property type="entry name" value="TPR"/>
    <property type="match status" value="1"/>
</dbReference>
<dbReference type="InterPro" id="IPR011990">
    <property type="entry name" value="TPR-like_helical_dom_sf"/>
</dbReference>
<feature type="region of interest" description="Disordered" evidence="2">
    <location>
        <begin position="195"/>
        <end position="265"/>
    </location>
</feature>
<dbReference type="Pfam" id="PF00515">
    <property type="entry name" value="TPR_1"/>
    <property type="match status" value="1"/>
</dbReference>
<feature type="compositionally biased region" description="Low complexity" evidence="2">
    <location>
        <begin position="63"/>
        <end position="78"/>
    </location>
</feature>
<feature type="compositionally biased region" description="Pro residues" evidence="2">
    <location>
        <begin position="320"/>
        <end position="333"/>
    </location>
</feature>
<feature type="compositionally biased region" description="Basic and acidic residues" evidence="2">
    <location>
        <begin position="255"/>
        <end position="264"/>
    </location>
</feature>
<evidence type="ECO:0000313" key="4">
    <source>
        <dbReference type="Proteomes" id="UP000601435"/>
    </source>
</evidence>
<feature type="region of interest" description="Disordered" evidence="2">
    <location>
        <begin position="380"/>
        <end position="423"/>
    </location>
</feature>
<dbReference type="EMBL" id="CAJNJA010037907">
    <property type="protein sequence ID" value="CAE7740212.1"/>
    <property type="molecule type" value="Genomic_DNA"/>
</dbReference>
<name>A0A812XMU6_9DINO</name>
<dbReference type="InterPro" id="IPR019734">
    <property type="entry name" value="TPR_rpt"/>
</dbReference>
<evidence type="ECO:0000313" key="3">
    <source>
        <dbReference type="EMBL" id="CAE7740212.1"/>
    </source>
</evidence>
<proteinExistence type="predicted"/>
<dbReference type="AlphaFoldDB" id="A0A812XMU6"/>
<evidence type="ECO:0000256" key="2">
    <source>
        <dbReference type="SAM" id="MobiDB-lite"/>
    </source>
</evidence>
<sequence length="457" mass="47499">MQAKEPRNPAMLCGRGAAALELGRKDEAAADFRKALALNPKDSFARWALNSIGADPGLVQDGSAQRRPADASRSARPQTQPSAGRNTAKPVTYGVVASPISPDCVDSDSDDGSPPHHVDQEAPVPTLRNTPETPSAELTLALSVSKPKAPPQPPPRDASSAKEAELVPMTPPPPKAMQSLDGPAIAAIVTSQAVPSAPPVPVATPETPPTTPTLIQDRPAVPAKMPVQAVPPETPEVRTPETPAATPASTNAHADAPESPKLSHQEVAARFVSAFSEPAEWPDYLPDSMKVPQSEAPALPEQAVETLQKAVPRAKKRPAEPVPPVPPVPPAPKQPTAGAEHSSWVCQNVEAEAKDEAKAKVAEAAGLVPPFGFFAAHSAAEAKSNPQAKGKAKAKAKEGPTAKEAAKAKAKAKAKADAKAKGKAKAKAKAKAAAAVHEDRSEQLSTVFLLVYFLVCY</sequence>
<dbReference type="OrthoDB" id="1926212at2759"/>
<dbReference type="Proteomes" id="UP000601435">
    <property type="component" value="Unassembled WGS sequence"/>
</dbReference>
<comment type="caution">
    <text evidence="3">The sequence shown here is derived from an EMBL/GenBank/DDBJ whole genome shotgun (WGS) entry which is preliminary data.</text>
</comment>
<dbReference type="SUPFAM" id="SSF48452">
    <property type="entry name" value="TPR-like"/>
    <property type="match status" value="1"/>
</dbReference>
<keyword evidence="1" id="KW-0802">TPR repeat</keyword>
<reference evidence="3" key="1">
    <citation type="submission" date="2021-02" db="EMBL/GenBank/DDBJ databases">
        <authorList>
            <person name="Dougan E. K."/>
            <person name="Rhodes N."/>
            <person name="Thang M."/>
            <person name="Chan C."/>
        </authorList>
    </citation>
    <scope>NUCLEOTIDE SEQUENCE</scope>
</reference>
<dbReference type="Gene3D" id="1.25.40.10">
    <property type="entry name" value="Tetratricopeptide repeat domain"/>
    <property type="match status" value="1"/>
</dbReference>
<feature type="repeat" description="TPR" evidence="1">
    <location>
        <begin position="9"/>
        <end position="42"/>
    </location>
</feature>
<feature type="region of interest" description="Disordered" evidence="2">
    <location>
        <begin position="53"/>
        <end position="179"/>
    </location>
</feature>
<evidence type="ECO:0000256" key="1">
    <source>
        <dbReference type="PROSITE-ProRule" id="PRU00339"/>
    </source>
</evidence>
<protein>
    <submittedName>
        <fullName evidence="3">BioA protein</fullName>
    </submittedName>
</protein>
<keyword evidence="4" id="KW-1185">Reference proteome</keyword>
<gene>
    <name evidence="3" type="primary">bioA</name>
    <name evidence="3" type="ORF">SNEC2469_LOCUS21383</name>
</gene>
<feature type="region of interest" description="Disordered" evidence="2">
    <location>
        <begin position="278"/>
        <end position="349"/>
    </location>
</feature>
<dbReference type="SMART" id="SM00028">
    <property type="entry name" value="TPR"/>
    <property type="match status" value="1"/>
</dbReference>
<organism evidence="3 4">
    <name type="scientific">Symbiodinium necroappetens</name>
    <dbReference type="NCBI Taxonomy" id="1628268"/>
    <lineage>
        <taxon>Eukaryota</taxon>
        <taxon>Sar</taxon>
        <taxon>Alveolata</taxon>
        <taxon>Dinophyceae</taxon>
        <taxon>Suessiales</taxon>
        <taxon>Symbiodiniaceae</taxon>
        <taxon>Symbiodinium</taxon>
    </lineage>
</organism>
<feature type="compositionally biased region" description="Basic and acidic residues" evidence="2">
    <location>
        <begin position="395"/>
        <end position="407"/>
    </location>
</feature>
<accession>A0A812XMU6</accession>